<sequence length="503" mass="58644">MKINIVFLYIFFCLCLNVRWSFAQNLYFKRHEISEEKTQVQNVVAVEERGAAIIAAENENLFQTNRKWEFTLVDTAFVHHLQATYTLPTKLKYNQSIWADSVLCLVFDNAAQDVTLLVWNLNTGTLEAININLPMRMEIKEVAICNADLYLAGEAKARDIVMFFDMDTRLCKVLPSFYEPRLKVEKLIPSPETGQMYVLTSRESRDKNAWRVRVYNQGGFLHSDTQINQEGEYSPVNFTAMGHDSTNIRLAGYYYHRNMDFPQGFWFQSVNLTDNQRNIYKRWPFVENKNFFAYKGEAGQKRMAEKLERYKQDGDEYRLAERWILHKPCYGDSTFALLGECYYKTHSNQSIGRPTMGSSPAVNDYRMLDEYRYTRGSVTVFDKKANYLWDWTIEGNEHQSTKLEQHTFAALGQHGLSVFFLNDKKLCWQLVQNGKQVAASEKKGQKLALMYPDDELLHTGNVNLSNWYSDSFLMMGSQRIRNTKTAGVEARRDVFFLYKISVR</sequence>
<proteinExistence type="predicted"/>
<organism evidence="1 2">
    <name type="scientific">Flexibacter flexilis DSM 6793</name>
    <dbReference type="NCBI Taxonomy" id="927664"/>
    <lineage>
        <taxon>Bacteria</taxon>
        <taxon>Pseudomonadati</taxon>
        <taxon>Bacteroidota</taxon>
        <taxon>Cytophagia</taxon>
        <taxon>Cytophagales</taxon>
        <taxon>Flexibacteraceae</taxon>
        <taxon>Flexibacter</taxon>
    </lineage>
</organism>
<protein>
    <submittedName>
        <fullName evidence="1">Uncharacterized protein</fullName>
    </submittedName>
</protein>
<evidence type="ECO:0000313" key="2">
    <source>
        <dbReference type="Proteomes" id="UP000199514"/>
    </source>
</evidence>
<name>A0A1I1MW53_9BACT</name>
<dbReference type="AlphaFoldDB" id="A0A1I1MW53"/>
<dbReference type="OrthoDB" id="1059469at2"/>
<accession>A0A1I1MW53</accession>
<dbReference type="EMBL" id="FOLE01000011">
    <property type="protein sequence ID" value="SFC89631.1"/>
    <property type="molecule type" value="Genomic_DNA"/>
</dbReference>
<keyword evidence="2" id="KW-1185">Reference proteome</keyword>
<dbReference type="RefSeq" id="WP_091515904.1">
    <property type="nucleotide sequence ID" value="NZ_FOLE01000011.1"/>
</dbReference>
<evidence type="ECO:0000313" key="1">
    <source>
        <dbReference type="EMBL" id="SFC89631.1"/>
    </source>
</evidence>
<dbReference type="STRING" id="927664.SAMN05421780_111144"/>
<dbReference type="Proteomes" id="UP000199514">
    <property type="component" value="Unassembled WGS sequence"/>
</dbReference>
<gene>
    <name evidence="1" type="ORF">SAMN05421780_111144</name>
</gene>
<reference evidence="1 2" key="1">
    <citation type="submission" date="2016-10" db="EMBL/GenBank/DDBJ databases">
        <authorList>
            <person name="de Groot N.N."/>
        </authorList>
    </citation>
    <scope>NUCLEOTIDE SEQUENCE [LARGE SCALE GENOMIC DNA]</scope>
    <source>
        <strain evidence="1 2">DSM 6793</strain>
    </source>
</reference>